<dbReference type="HAMAP" id="MF_00318">
    <property type="entry name" value="Enolase"/>
    <property type="match status" value="1"/>
</dbReference>
<evidence type="ECO:0000256" key="4">
    <source>
        <dbReference type="ARBA" id="ARBA00017068"/>
    </source>
</evidence>
<keyword evidence="6 9" id="KW-0460">Magnesium</keyword>
<dbReference type="SMART" id="SM01193">
    <property type="entry name" value="Enolase_N"/>
    <property type="match status" value="1"/>
</dbReference>
<evidence type="ECO:0000256" key="11">
    <source>
        <dbReference type="PIRSR" id="PIRSR001400-2"/>
    </source>
</evidence>
<feature type="binding site" evidence="11">
    <location>
        <begin position="368"/>
        <end position="371"/>
    </location>
    <ligand>
        <name>substrate</name>
    </ligand>
</feature>
<evidence type="ECO:0000256" key="5">
    <source>
        <dbReference type="ARBA" id="ARBA00022525"/>
    </source>
</evidence>
<comment type="cofactor">
    <cofactor evidence="9">
        <name>Mg(2+)</name>
        <dbReference type="ChEBI" id="CHEBI:18420"/>
    </cofactor>
    <text evidence="9">Binds a second Mg(2+) ion via substrate during catalysis.</text>
</comment>
<keyword evidence="5 9" id="KW-0964">Secreted</keyword>
<dbReference type="Pfam" id="PF00113">
    <property type="entry name" value="Enolase_C"/>
    <property type="match status" value="1"/>
</dbReference>
<dbReference type="PANTHER" id="PTHR11902">
    <property type="entry name" value="ENOLASE"/>
    <property type="match status" value="1"/>
</dbReference>
<dbReference type="GO" id="GO:0006096">
    <property type="term" value="P:glycolytic process"/>
    <property type="evidence" value="ECO:0007669"/>
    <property type="project" value="UniProtKB-UniRule"/>
</dbReference>
<dbReference type="EMBL" id="MNUY01000040">
    <property type="protein sequence ID" value="OIO14278.1"/>
    <property type="molecule type" value="Genomic_DNA"/>
</dbReference>
<dbReference type="SFLD" id="SFLDF00002">
    <property type="entry name" value="enolase"/>
    <property type="match status" value="1"/>
</dbReference>
<comment type="cofactor">
    <cofactor evidence="12">
        <name>Mg(2+)</name>
        <dbReference type="ChEBI" id="CHEBI:18420"/>
    </cofactor>
    <text evidence="12">Mg(2+) is required for catalysis and for stabilizing the dimer.</text>
</comment>
<dbReference type="SUPFAM" id="SSF54826">
    <property type="entry name" value="Enolase N-terminal domain-like"/>
    <property type="match status" value="1"/>
</dbReference>
<dbReference type="Proteomes" id="UP000183120">
    <property type="component" value="Unassembled WGS sequence"/>
</dbReference>
<dbReference type="Gene3D" id="3.20.20.120">
    <property type="entry name" value="Enolase-like C-terminal domain"/>
    <property type="match status" value="1"/>
</dbReference>
<dbReference type="GO" id="GO:0009986">
    <property type="term" value="C:cell surface"/>
    <property type="evidence" value="ECO:0007669"/>
    <property type="project" value="UniProtKB-SubCell"/>
</dbReference>
<evidence type="ECO:0000259" key="13">
    <source>
        <dbReference type="SMART" id="SM01192"/>
    </source>
</evidence>
<dbReference type="GO" id="GO:0000287">
    <property type="term" value="F:magnesium ion binding"/>
    <property type="evidence" value="ECO:0007669"/>
    <property type="project" value="UniProtKB-UniRule"/>
</dbReference>
<dbReference type="InterPro" id="IPR036849">
    <property type="entry name" value="Enolase-like_C_sf"/>
</dbReference>
<dbReference type="Gene3D" id="3.30.390.10">
    <property type="entry name" value="Enolase-like, N-terminal domain"/>
    <property type="match status" value="1"/>
</dbReference>
<keyword evidence="8 9" id="KW-0456">Lyase</keyword>
<evidence type="ECO:0000259" key="14">
    <source>
        <dbReference type="SMART" id="SM01193"/>
    </source>
</evidence>
<dbReference type="SFLD" id="SFLDS00001">
    <property type="entry name" value="Enolase"/>
    <property type="match status" value="1"/>
</dbReference>
<evidence type="ECO:0000256" key="7">
    <source>
        <dbReference type="ARBA" id="ARBA00023152"/>
    </source>
</evidence>
<reference evidence="15 16" key="1">
    <citation type="journal article" date="2016" name="Environ. Microbiol.">
        <title>Genomic resolution of a cold subsurface aquifer community provides metabolic insights for novel microbes adapted to high CO concentrations.</title>
        <authorList>
            <person name="Probst A.J."/>
            <person name="Castelle C.J."/>
            <person name="Singh A."/>
            <person name="Brown C.T."/>
            <person name="Anantharaman K."/>
            <person name="Sharon I."/>
            <person name="Hug L.A."/>
            <person name="Burstein D."/>
            <person name="Emerson J.B."/>
            <person name="Thomas B.C."/>
            <person name="Banfield J.F."/>
        </authorList>
    </citation>
    <scope>NUCLEOTIDE SEQUENCE [LARGE SCALE GENOMIC DNA]</scope>
    <source>
        <strain evidence="15">CG1_02_37_22</strain>
    </source>
</reference>
<feature type="active site" description="Proton acceptor" evidence="9 10">
    <location>
        <position position="341"/>
    </location>
</feature>
<feature type="binding site" evidence="9">
    <location>
        <position position="341"/>
    </location>
    <ligand>
        <name>(2R)-2-phosphoglycerate</name>
        <dbReference type="ChEBI" id="CHEBI:58289"/>
    </ligand>
</feature>
<gene>
    <name evidence="9" type="primary">eno</name>
    <name evidence="15" type="ORF">AUJ73_02530</name>
</gene>
<feature type="active site" description="Proton donor" evidence="9 10">
    <location>
        <position position="209"/>
    </location>
</feature>
<dbReference type="PANTHER" id="PTHR11902:SF1">
    <property type="entry name" value="ENOLASE"/>
    <property type="match status" value="1"/>
</dbReference>
<protein>
    <recommendedName>
        <fullName evidence="4 9">Enolase</fullName>
        <ecNumber evidence="3 9">4.2.1.11</ecNumber>
    </recommendedName>
    <alternativeName>
        <fullName evidence="9">2-phospho-D-glycerate hydro-lyase</fullName>
    </alternativeName>
    <alternativeName>
        <fullName evidence="9">2-phosphoglycerate dehydratase</fullName>
    </alternativeName>
</protein>
<keyword evidence="9" id="KW-0963">Cytoplasm</keyword>
<dbReference type="Pfam" id="PF03952">
    <property type="entry name" value="Enolase_N"/>
    <property type="match status" value="1"/>
</dbReference>
<feature type="binding site" evidence="9 12">
    <location>
        <position position="289"/>
    </location>
    <ligand>
        <name>Mg(2+)</name>
        <dbReference type="ChEBI" id="CHEBI:18420"/>
    </ligand>
</feature>
<dbReference type="GO" id="GO:0004634">
    <property type="term" value="F:phosphopyruvate hydratase activity"/>
    <property type="evidence" value="ECO:0007669"/>
    <property type="project" value="UniProtKB-UniRule"/>
</dbReference>
<keyword evidence="15" id="KW-0670">Pyruvate</keyword>
<dbReference type="SMART" id="SM01192">
    <property type="entry name" value="Enolase_C"/>
    <property type="match status" value="1"/>
</dbReference>
<feature type="binding site" evidence="11">
    <location>
        <position position="316"/>
    </location>
    <ligand>
        <name>substrate</name>
    </ligand>
</feature>
<keyword evidence="7 9" id="KW-0324">Glycolysis</keyword>
<organism evidence="15 16">
    <name type="scientific">Candidatus Gottesmanbacteria bacterium CG1_02_37_22</name>
    <dbReference type="NCBI Taxonomy" id="1805209"/>
    <lineage>
        <taxon>Bacteria</taxon>
        <taxon>Candidatus Gottesmaniibacteriota</taxon>
    </lineage>
</organism>
<dbReference type="InterPro" id="IPR029017">
    <property type="entry name" value="Enolase-like_N"/>
</dbReference>
<evidence type="ECO:0000256" key="1">
    <source>
        <dbReference type="ARBA" id="ARBA00005031"/>
    </source>
</evidence>
<evidence type="ECO:0000256" key="3">
    <source>
        <dbReference type="ARBA" id="ARBA00012058"/>
    </source>
</evidence>
<comment type="similarity">
    <text evidence="2 9">Belongs to the enolase family.</text>
</comment>
<evidence type="ECO:0000256" key="9">
    <source>
        <dbReference type="HAMAP-Rule" id="MF_00318"/>
    </source>
</evidence>
<dbReference type="AlphaFoldDB" id="A0A1J4TUZ5"/>
<comment type="catalytic activity">
    <reaction evidence="9">
        <text>(2R)-2-phosphoglycerate = phosphoenolpyruvate + H2O</text>
        <dbReference type="Rhea" id="RHEA:10164"/>
        <dbReference type="ChEBI" id="CHEBI:15377"/>
        <dbReference type="ChEBI" id="CHEBI:58289"/>
        <dbReference type="ChEBI" id="CHEBI:58702"/>
        <dbReference type="EC" id="4.2.1.11"/>
    </reaction>
</comment>
<evidence type="ECO:0000256" key="12">
    <source>
        <dbReference type="PIRSR" id="PIRSR001400-3"/>
    </source>
</evidence>
<evidence type="ECO:0000256" key="2">
    <source>
        <dbReference type="ARBA" id="ARBA00009604"/>
    </source>
</evidence>
<dbReference type="SFLD" id="SFLDG00178">
    <property type="entry name" value="enolase"/>
    <property type="match status" value="1"/>
</dbReference>
<feature type="domain" description="Enolase C-terminal TIM barrel" evidence="13">
    <location>
        <begin position="148"/>
        <end position="416"/>
    </location>
</feature>
<dbReference type="PIRSF" id="PIRSF001400">
    <property type="entry name" value="Enolase"/>
    <property type="match status" value="1"/>
</dbReference>
<dbReference type="InterPro" id="IPR020811">
    <property type="entry name" value="Enolase_N"/>
</dbReference>
<feature type="binding site" evidence="9">
    <location>
        <position position="167"/>
    </location>
    <ligand>
        <name>(2R)-2-phosphoglycerate</name>
        <dbReference type="ChEBI" id="CHEBI:58289"/>
    </ligand>
</feature>
<feature type="binding site" evidence="11">
    <location>
        <position position="392"/>
    </location>
    <ligand>
        <name>substrate</name>
    </ligand>
</feature>
<dbReference type="SUPFAM" id="SSF51604">
    <property type="entry name" value="Enolase C-terminal domain-like"/>
    <property type="match status" value="1"/>
</dbReference>
<evidence type="ECO:0000256" key="6">
    <source>
        <dbReference type="ARBA" id="ARBA00022842"/>
    </source>
</evidence>
<dbReference type="UniPathway" id="UPA00109">
    <property type="reaction ID" value="UER00187"/>
</dbReference>
<evidence type="ECO:0000256" key="8">
    <source>
        <dbReference type="ARBA" id="ARBA00023239"/>
    </source>
</evidence>
<dbReference type="InterPro" id="IPR000941">
    <property type="entry name" value="Enolase"/>
</dbReference>
<dbReference type="GO" id="GO:0005576">
    <property type="term" value="C:extracellular region"/>
    <property type="evidence" value="ECO:0007669"/>
    <property type="project" value="UniProtKB-SubCell"/>
</dbReference>
<dbReference type="GO" id="GO:0000015">
    <property type="term" value="C:phosphopyruvate hydratase complex"/>
    <property type="evidence" value="ECO:0007669"/>
    <property type="project" value="InterPro"/>
</dbReference>
<dbReference type="PROSITE" id="PS00164">
    <property type="entry name" value="ENOLASE"/>
    <property type="match status" value="1"/>
</dbReference>
<comment type="function">
    <text evidence="9">Catalyzes the reversible conversion of 2-phosphoglycerate (2-PG) into phosphoenolpyruvate (PEP). It is essential for the degradation of carbohydrates via glycolysis.</text>
</comment>
<feature type="binding site" evidence="9 12">
    <location>
        <position position="316"/>
    </location>
    <ligand>
        <name>Mg(2+)</name>
        <dbReference type="ChEBI" id="CHEBI:18420"/>
    </ligand>
</feature>
<feature type="binding site" evidence="9 12">
    <location>
        <position position="246"/>
    </location>
    <ligand>
        <name>Mg(2+)</name>
        <dbReference type="ChEBI" id="CHEBI:18420"/>
    </ligand>
</feature>
<dbReference type="STRING" id="1805209.AUJ73_02530"/>
<feature type="binding site" evidence="9">
    <location>
        <position position="392"/>
    </location>
    <ligand>
        <name>(2R)-2-phosphoglycerate</name>
        <dbReference type="ChEBI" id="CHEBI:58289"/>
    </ligand>
</feature>
<sequence>MTRIKEIKCREILDSRGNPTLETTVTTDMDKTGTAAVPSGASKGRYEAAEIRDGDINRYSGNGVLKAVHNVSKLIGPSLIGTDVLDQNKIDESMIKLDGSINKGNLGANAILSVSLACTRAAANTVNKPLYLYINSLFSSRIFKNQVTPMFNIINGGLHGNKNLSFQEFLIVPGINKTYLESLTSGVEIYQTLKKYLKAQDFITSVGDEGGFTPQFTTNEEALDTIIKIINKTKYRLNKDIFLGLDLASSTFFSKNKYCVNSHDKSLSQDEYLDYLLDLQKKYDLFSFEDPFSEDDWSGWSRFTRTIGGKCLIIGDDLLVTSTDRLEKAIKEKSCNSILIKVNQIGTLTETLKVIKLAKKANFKIIVSHRSGETNDDFISDLAVGTGADFVKFGAPARGERVSKYNRLKYIYETNNFQ</sequence>
<proteinExistence type="inferred from homology"/>
<feature type="binding site" evidence="9">
    <location>
        <position position="371"/>
    </location>
    <ligand>
        <name>(2R)-2-phosphoglycerate</name>
        <dbReference type="ChEBI" id="CHEBI:58289"/>
    </ligand>
</feature>
<comment type="pathway">
    <text evidence="1 9">Carbohydrate degradation; glycolysis; pyruvate from D-glyceraldehyde 3-phosphate: step 4/5.</text>
</comment>
<evidence type="ECO:0000256" key="10">
    <source>
        <dbReference type="PIRSR" id="PIRSR001400-1"/>
    </source>
</evidence>
<comment type="subcellular location">
    <subcellularLocation>
        <location evidence="9">Cytoplasm</location>
    </subcellularLocation>
    <subcellularLocation>
        <location evidence="9">Secreted</location>
    </subcellularLocation>
    <subcellularLocation>
        <location evidence="9">Cell surface</location>
    </subcellularLocation>
    <text evidence="9">Fractions of enolase are present in both the cytoplasm and on the cell surface.</text>
</comment>
<evidence type="ECO:0000313" key="15">
    <source>
        <dbReference type="EMBL" id="OIO14278.1"/>
    </source>
</evidence>
<accession>A0A1J4TUZ5</accession>
<name>A0A1J4TUZ5_9BACT</name>
<dbReference type="NCBIfam" id="TIGR01060">
    <property type="entry name" value="eno"/>
    <property type="match status" value="1"/>
</dbReference>
<feature type="binding site" evidence="11">
    <location>
        <position position="289"/>
    </location>
    <ligand>
        <name>substrate</name>
    </ligand>
</feature>
<keyword evidence="9 12" id="KW-0479">Metal-binding</keyword>
<dbReference type="CDD" id="cd03313">
    <property type="entry name" value="enolase"/>
    <property type="match status" value="1"/>
</dbReference>
<dbReference type="PRINTS" id="PR00148">
    <property type="entry name" value="ENOLASE"/>
</dbReference>
<comment type="caution">
    <text evidence="15">The sequence shown here is derived from an EMBL/GenBank/DDBJ whole genome shotgun (WGS) entry which is preliminary data.</text>
</comment>
<feature type="domain" description="Enolase N-terminal" evidence="14">
    <location>
        <begin position="4"/>
        <end position="134"/>
    </location>
</feature>
<dbReference type="EC" id="4.2.1.11" evidence="3 9"/>
<feature type="binding site" evidence="11">
    <location>
        <position position="168"/>
    </location>
    <ligand>
        <name>substrate</name>
    </ligand>
</feature>
<dbReference type="InterPro" id="IPR020810">
    <property type="entry name" value="Enolase_C"/>
</dbReference>
<evidence type="ECO:0000313" key="16">
    <source>
        <dbReference type="Proteomes" id="UP000183120"/>
    </source>
</evidence>
<dbReference type="InterPro" id="IPR020809">
    <property type="entry name" value="Enolase_CS"/>
</dbReference>
<feature type="binding site" evidence="11">
    <location>
        <position position="159"/>
    </location>
    <ligand>
        <name>substrate</name>
    </ligand>
</feature>
<feature type="binding site" evidence="9">
    <location>
        <position position="370"/>
    </location>
    <ligand>
        <name>(2R)-2-phosphoglycerate</name>
        <dbReference type="ChEBI" id="CHEBI:58289"/>
    </ligand>
</feature>